<evidence type="ECO:0000256" key="1">
    <source>
        <dbReference type="SAM" id="MobiDB-lite"/>
    </source>
</evidence>
<feature type="region of interest" description="Disordered" evidence="1">
    <location>
        <begin position="1"/>
        <end position="53"/>
    </location>
</feature>
<proteinExistence type="predicted"/>
<dbReference type="OrthoDB" id="2365803at2"/>
<gene>
    <name evidence="2" type="ORF">DFO73_106288</name>
</gene>
<dbReference type="AlphaFoldDB" id="A0A2V2ZVN0"/>
<protein>
    <submittedName>
        <fullName evidence="2">Uncharacterized protein</fullName>
    </submittedName>
</protein>
<reference evidence="2 3" key="1">
    <citation type="submission" date="2018-05" db="EMBL/GenBank/DDBJ databases">
        <title>Freshwater and sediment microbial communities from various areas in North America, analyzing microbe dynamics in response to fracking.</title>
        <authorList>
            <person name="Lamendella R."/>
        </authorList>
    </citation>
    <scope>NUCLEOTIDE SEQUENCE [LARGE SCALE GENOMIC DNA]</scope>
    <source>
        <strain evidence="2 3">15_TX</strain>
    </source>
</reference>
<evidence type="ECO:0000313" key="3">
    <source>
        <dbReference type="Proteomes" id="UP000247150"/>
    </source>
</evidence>
<accession>A0A2V2ZVN0</accession>
<organism evidence="2 3">
    <name type="scientific">Cytobacillus oceanisediminis</name>
    <dbReference type="NCBI Taxonomy" id="665099"/>
    <lineage>
        <taxon>Bacteria</taxon>
        <taxon>Bacillati</taxon>
        <taxon>Bacillota</taxon>
        <taxon>Bacilli</taxon>
        <taxon>Bacillales</taxon>
        <taxon>Bacillaceae</taxon>
        <taxon>Cytobacillus</taxon>
    </lineage>
</organism>
<evidence type="ECO:0000313" key="2">
    <source>
        <dbReference type="EMBL" id="PWW28472.1"/>
    </source>
</evidence>
<dbReference type="Proteomes" id="UP000247150">
    <property type="component" value="Unassembled WGS sequence"/>
</dbReference>
<comment type="caution">
    <text evidence="2">The sequence shown here is derived from an EMBL/GenBank/DDBJ whole genome shotgun (WGS) entry which is preliminary data.</text>
</comment>
<name>A0A2V2ZVN0_9BACI</name>
<dbReference type="EMBL" id="QGTW01000006">
    <property type="protein sequence ID" value="PWW28472.1"/>
    <property type="molecule type" value="Genomic_DNA"/>
</dbReference>
<feature type="compositionally biased region" description="Basic residues" evidence="1">
    <location>
        <begin position="1"/>
        <end position="10"/>
    </location>
</feature>
<sequence length="82" mass="9788">MAKSAAKKFRDKAVREGKRNPESNRSPFAFTDMRTRQTKTKKDHLNTSRHKNRFSEEYRRDGSFYFVLKTFQHNVFLDSLIS</sequence>
<feature type="compositionally biased region" description="Basic residues" evidence="1">
    <location>
        <begin position="36"/>
        <end position="52"/>
    </location>
</feature>
<dbReference type="RefSeq" id="WP_110065307.1">
    <property type="nucleotide sequence ID" value="NZ_QGTW01000006.1"/>
</dbReference>
<feature type="compositionally biased region" description="Basic and acidic residues" evidence="1">
    <location>
        <begin position="11"/>
        <end position="22"/>
    </location>
</feature>